<dbReference type="InterPro" id="IPR011335">
    <property type="entry name" value="Restrct_endonuc-II-like"/>
</dbReference>
<name>A0A371NXY0_9MICO</name>
<dbReference type="RefSeq" id="WP_116240483.1">
    <property type="nucleotide sequence ID" value="NZ_QUAB01000011.1"/>
</dbReference>
<dbReference type="AlphaFoldDB" id="A0A371NXY0"/>
<dbReference type="OrthoDB" id="3173471at2"/>
<protein>
    <recommendedName>
        <fullName evidence="3">DUF559 domain-containing protein</fullName>
    </recommendedName>
</protein>
<dbReference type="SUPFAM" id="SSF52980">
    <property type="entry name" value="Restriction endonuclease-like"/>
    <property type="match status" value="1"/>
</dbReference>
<evidence type="ECO:0000313" key="1">
    <source>
        <dbReference type="EMBL" id="REJ08344.1"/>
    </source>
</evidence>
<gene>
    <name evidence="1" type="ORF">DY023_00995</name>
</gene>
<keyword evidence="2" id="KW-1185">Reference proteome</keyword>
<dbReference type="EMBL" id="QUAB01000011">
    <property type="protein sequence ID" value="REJ08344.1"/>
    <property type="molecule type" value="Genomic_DNA"/>
</dbReference>
<evidence type="ECO:0000313" key="2">
    <source>
        <dbReference type="Proteomes" id="UP000262172"/>
    </source>
</evidence>
<accession>A0A371NXY0</accession>
<reference evidence="1 2" key="1">
    <citation type="submission" date="2018-08" db="EMBL/GenBank/DDBJ databases">
        <title>Isolation, diversity and antifungal activity of Actinobacteria from cow dung.</title>
        <authorList>
            <person name="Ling L."/>
        </authorList>
    </citation>
    <scope>NUCLEOTIDE SEQUENCE [LARGE SCALE GENOMIC DNA]</scope>
    <source>
        <strain evidence="1 2">NEAU-LLE</strain>
    </source>
</reference>
<proteinExistence type="predicted"/>
<organism evidence="1 2">
    <name type="scientific">Microbacterium bovistercoris</name>
    <dbReference type="NCBI Taxonomy" id="2293570"/>
    <lineage>
        <taxon>Bacteria</taxon>
        <taxon>Bacillati</taxon>
        <taxon>Actinomycetota</taxon>
        <taxon>Actinomycetes</taxon>
        <taxon>Micrococcales</taxon>
        <taxon>Microbacteriaceae</taxon>
        <taxon>Microbacterium</taxon>
    </lineage>
</organism>
<sequence length="335" mass="37057">MTARRPLSPSLDTRFTTAAAIDHGTGRHRLRAADLDAPFYGVRALVDRAVEADPEADPYALQAAQRRDRVRDLAPRLLPDQFVSHESAAAMHRAPLPLEFQNDQVADLAHAPVHVSAVGAGPIPRGEGVHGHRDRKGLADVVEIDGIAVTSPASTWASLGHLPLADLVAVGDHFCRVWREGRGRPDVGRAPIATVGDLRRAITAGRRVGIVRLREAVELVREDAWSPRESAVRVVLWQWGLPEPALNVDIFHVGRFLGCVDLAYPDLKIAIEYQSVLHTERYAKDVERFDALRAAGWIVIEVTAELLQHPKQLAYRVRRAIEARRPGRSLFRSRS</sequence>
<comment type="caution">
    <text evidence="1">The sequence shown here is derived from an EMBL/GenBank/DDBJ whole genome shotgun (WGS) entry which is preliminary data.</text>
</comment>
<evidence type="ECO:0008006" key="3">
    <source>
        <dbReference type="Google" id="ProtNLM"/>
    </source>
</evidence>
<dbReference type="Proteomes" id="UP000262172">
    <property type="component" value="Unassembled WGS sequence"/>
</dbReference>